<evidence type="ECO:0000313" key="3">
    <source>
        <dbReference type="EMBL" id="HIK00058.1"/>
    </source>
</evidence>
<evidence type="ECO:0000259" key="2">
    <source>
        <dbReference type="Pfam" id="PF00437"/>
    </source>
</evidence>
<dbReference type="PANTHER" id="PTHR30486:SF6">
    <property type="entry name" value="TYPE IV PILUS RETRACTATION ATPASE PILT"/>
    <property type="match status" value="1"/>
</dbReference>
<dbReference type="SUPFAM" id="SSF52540">
    <property type="entry name" value="P-loop containing nucleoside triphosphate hydrolases"/>
    <property type="match status" value="1"/>
</dbReference>
<dbReference type="PANTHER" id="PTHR30486">
    <property type="entry name" value="TWITCHING MOTILITY PROTEIN PILT"/>
    <property type="match status" value="1"/>
</dbReference>
<dbReference type="AlphaFoldDB" id="A0A832V0K2"/>
<feature type="domain" description="Bacterial type II secretion system protein E" evidence="2">
    <location>
        <begin position="329"/>
        <end position="547"/>
    </location>
</feature>
<proteinExistence type="inferred from homology"/>
<gene>
    <name evidence="3" type="ORF">H1016_00780</name>
</gene>
<organism evidence="3 4">
    <name type="scientific">Candidatus Naiadarchaeum limnaeum</name>
    <dbReference type="NCBI Taxonomy" id="2756139"/>
    <lineage>
        <taxon>Archaea</taxon>
        <taxon>Candidatus Undinarchaeota</taxon>
        <taxon>Candidatus Undinarchaeia</taxon>
        <taxon>Candidatus Naiadarchaeales</taxon>
        <taxon>Candidatus Naiadarchaeaceae</taxon>
        <taxon>Candidatus Naiadarchaeum</taxon>
    </lineage>
</organism>
<dbReference type="Gene3D" id="1.10.390.40">
    <property type="match status" value="1"/>
</dbReference>
<evidence type="ECO:0000256" key="1">
    <source>
        <dbReference type="ARBA" id="ARBA00006611"/>
    </source>
</evidence>
<dbReference type="InterPro" id="IPR027417">
    <property type="entry name" value="P-loop_NTPase"/>
</dbReference>
<dbReference type="Proteomes" id="UP000646946">
    <property type="component" value="Unassembled WGS sequence"/>
</dbReference>
<protein>
    <submittedName>
        <fullName evidence="3">Type II/IV secretion system ATPase subunit</fullName>
    </submittedName>
</protein>
<name>A0A832V0K2_9ARCH</name>
<comment type="caution">
    <text evidence="3">The sequence shown here is derived from an EMBL/GenBank/DDBJ whole genome shotgun (WGS) entry which is preliminary data.</text>
</comment>
<dbReference type="InterPro" id="IPR050921">
    <property type="entry name" value="T4SS_GSP_E_ATPase"/>
</dbReference>
<evidence type="ECO:0000313" key="4">
    <source>
        <dbReference type="Proteomes" id="UP000646946"/>
    </source>
</evidence>
<accession>A0A832V0K2</accession>
<dbReference type="Gene3D" id="3.30.450.370">
    <property type="match status" value="1"/>
</dbReference>
<dbReference type="InterPro" id="IPR001482">
    <property type="entry name" value="T2SS/T4SS_dom"/>
</dbReference>
<keyword evidence="4" id="KW-1185">Reference proteome</keyword>
<dbReference type="CDD" id="cd01130">
    <property type="entry name" value="VirB11-like_ATPase"/>
    <property type="match status" value="1"/>
</dbReference>
<reference evidence="3 4" key="1">
    <citation type="journal article" name="Nat. Commun.">
        <title>Undinarchaeota illuminate DPANN phylogeny and the impact of gene transfer on archaeal evolution.</title>
        <authorList>
            <person name="Dombrowski N."/>
            <person name="Williams T.A."/>
            <person name="Sun J."/>
            <person name="Woodcroft B.J."/>
            <person name="Lee J.H."/>
            <person name="Minh B.Q."/>
            <person name="Rinke C."/>
            <person name="Spang A."/>
        </authorList>
    </citation>
    <scope>NUCLEOTIDE SEQUENCE [LARGE SCALE GENOMIC DNA]</scope>
    <source>
        <strain evidence="3">MAG_bin1129</strain>
    </source>
</reference>
<sequence length="679" mass="76654">MAKRFSKFLRKAALAYKQRAEAQHKKPRIDEIHRYLVHEGVSPELGKKLHETISKQTEVGAGEKVISVIKAAIEQKRQGKLSAEGLEKIVNEAIVESEKGVPKDELADLIREILRSELQKHEIVSSYVPPKQAQISLLPEVEKPEEGRKGKEIAIPLPSVHEGGLVRRKPGVGAEWRTIDLTQVNITFPLYFAEGKIHFYANIRFDPKLGGLLYRIIEPQLTKEEKALLDKVEETLVEELEVDFAALKKQTAEKYLKDKTNEVIEYYGYKLSERTKTLIDYYIARDFIGLERVEPVFQDAQIEDISCDGVGVPIYVYHRDPRFGSIKTNIIFHTNEELDSFVMKLAQRCGRSISVADPLLDGALPDGSRVQATFGSGISMKGSNFTIRKFTKEPLTLIDLIKYGTVNSEMLAYFWLAIEHGKSILIAGPTASGKTTYLNALSLFIRPETKVVTIEDTPELRLPLENWVAQVARLGFGAETVTGRKIGEITLFDLLKASLRQRPDVIIVGEVRGQEAYVLFQQIATGHPGLSTIHAESLEAVINRLRTPPIELPPSLVQHLDILVVLTRQRVRGEYVRRTKELVEITGYDIVRDHPYSNVAYTWDPVKDVYGYTGKSAILRSVMETIGSTPEGISAEIERRMDVIEWMYNNGIRDYKNVGRVIAEYYQNAEGLMQKIAKI</sequence>
<dbReference type="Pfam" id="PF00437">
    <property type="entry name" value="T2SSE"/>
    <property type="match status" value="1"/>
</dbReference>
<dbReference type="Gene3D" id="3.40.50.300">
    <property type="entry name" value="P-loop containing nucleotide triphosphate hydrolases"/>
    <property type="match status" value="1"/>
</dbReference>
<dbReference type="GO" id="GO:0016887">
    <property type="term" value="F:ATP hydrolysis activity"/>
    <property type="evidence" value="ECO:0007669"/>
    <property type="project" value="InterPro"/>
</dbReference>
<dbReference type="EMBL" id="DVAB01000008">
    <property type="protein sequence ID" value="HIK00058.1"/>
    <property type="molecule type" value="Genomic_DNA"/>
</dbReference>
<comment type="similarity">
    <text evidence="1">Belongs to the GSP E family.</text>
</comment>